<dbReference type="AlphaFoldDB" id="A0A9P1H4M0"/>
<proteinExistence type="predicted"/>
<dbReference type="OrthoDB" id="5332281at2759"/>
<feature type="compositionally biased region" description="Basic and acidic residues" evidence="1">
    <location>
        <begin position="41"/>
        <end position="53"/>
    </location>
</feature>
<feature type="transmembrane region" description="Helical" evidence="2">
    <location>
        <begin position="1099"/>
        <end position="1120"/>
    </location>
</feature>
<feature type="transmembrane region" description="Helical" evidence="2">
    <location>
        <begin position="227"/>
        <end position="250"/>
    </location>
</feature>
<evidence type="ECO:0000313" key="4">
    <source>
        <dbReference type="Proteomes" id="UP000838763"/>
    </source>
</evidence>
<feature type="transmembrane region" description="Helical" evidence="2">
    <location>
        <begin position="564"/>
        <end position="583"/>
    </location>
</feature>
<feature type="region of interest" description="Disordered" evidence="1">
    <location>
        <begin position="644"/>
        <end position="674"/>
    </location>
</feature>
<feature type="region of interest" description="Disordered" evidence="1">
    <location>
        <begin position="1"/>
        <end position="98"/>
    </location>
</feature>
<keyword evidence="4" id="KW-1185">Reference proteome</keyword>
<dbReference type="PANTHER" id="PTHR37544">
    <property type="entry name" value="SPRAY-RELATED"/>
    <property type="match status" value="1"/>
</dbReference>
<name>A0A9P1H4M0_9PEZI</name>
<accession>A0A9P1H4M0</accession>
<feature type="compositionally biased region" description="Polar residues" evidence="1">
    <location>
        <begin position="651"/>
        <end position="660"/>
    </location>
</feature>
<feature type="transmembrane region" description="Helical" evidence="2">
    <location>
        <begin position="762"/>
        <end position="780"/>
    </location>
</feature>
<evidence type="ECO:0000313" key="3">
    <source>
        <dbReference type="EMBL" id="CAI4215826.1"/>
    </source>
</evidence>
<sequence length="1226" mass="135249">MAATGPNSGAETTQQVASSPQTHNAEPTSSRATPDVSISPNEHRAINPEESHNENVPQRAEPPPRFPDEGRTGDPEHIEDGAGSQATHSSHSLLQPTEKTPYGWRPRYLRRRVFGLFIAGFLILAALIVLLWAISKQRNGLTAAKESLYYLWMFSPTIAFTVLLSVWTRVDYQIKRYMPWIQLAHSTSPNARRQRGSPIDSRRALFLDYANMAQVKVAWTSWKHRDLLVWGSTMLSWLFFVQITLSTGLLNLEDVAMQETTALNVYDAFEQITGTDQDVLNSKIPSLMMNGMAILNLSLPLVHHLGNAFQRFGPRSDADSASLSQYASLETTLDVTWVDPICERLDVTAEQWDEDAMANYFGLDISFDSPHCETHRHIISSVNKWDVPPLGQSYYWVYNEKGNCKFPGVQSDSTSTIISAVIEVNTTEDQIQYVASSAFACQVALVLAEQVPVTVTDGLDITAALDAATASKTLDGNIVDHMKRFRGDDLRDGAEQQMRTGSDYVDAIFLSPYRLGARITPGGVPSVPELLDGRLEDLVKAWIRVVSAKGTVLRQRLIVKESTAWSMFGVSIVMTGLLLFMYVEAARTSSFSSFVTRDPDSIAGCAALLAKSEQFLDSLMGTGDANVAELKRRLRERTVQPCFYRPDRFPRSTSSSSMRAPQTLPPPRGRERRQRQGERAWFVYLSSMVPPTVVPTLFFEALAIYLKSCDFNIRFLTPMVTLQSGEVHFDEAVGISYANAFGPVVLWKALRHRNWNVFLSKVIAWLVTLLPIVTNALFAVEMGEVRQTVQLQQQTWFAADDSVTSSYEAPSAIGGMLLADKDANMSFPQWTYEEYAIHRQAILQGGEELVGTVQASVPAVAVSSKPSVLSVKYGDEGLTCLRNIKCEDHTYFGAVLGGEVESSSCGKTGLPATSYVWGVCEGNEVTFIKGLNCTEVAHEIDLDVRFLDAQMRLDTIVYPPTPKLDTRRQSSFHGEADSLYSFIDFIASSHLGLPSNSDLHGLFEAVTRSRWAVPLEKLGLDSASEEVAAAISKHHGIIRAQTLNYDGRPSMAQTPVIRRPFDEDGDLPAPKYPPLTADPPAPFDASLRTAENRLLQKKGATWTVIAILAAILLLQAALLADSSLFMYLPDDAEWRSDGKLSKHFGGVKFRIGRFPAMANAETPIDGSEHEQALEYTIGIVEGEEAMVGMMGDFNADATAENTLGPSGNMDSATTLPVIVVEHAPRP</sequence>
<evidence type="ECO:0000256" key="2">
    <source>
        <dbReference type="SAM" id="Phobius"/>
    </source>
</evidence>
<dbReference type="Proteomes" id="UP000838763">
    <property type="component" value="Unassembled WGS sequence"/>
</dbReference>
<organism evidence="3 4">
    <name type="scientific">Parascedosporium putredinis</name>
    <dbReference type="NCBI Taxonomy" id="1442378"/>
    <lineage>
        <taxon>Eukaryota</taxon>
        <taxon>Fungi</taxon>
        <taxon>Dikarya</taxon>
        <taxon>Ascomycota</taxon>
        <taxon>Pezizomycotina</taxon>
        <taxon>Sordariomycetes</taxon>
        <taxon>Hypocreomycetidae</taxon>
        <taxon>Microascales</taxon>
        <taxon>Microascaceae</taxon>
        <taxon>Parascedosporium</taxon>
    </lineage>
</organism>
<feature type="transmembrane region" description="Helical" evidence="2">
    <location>
        <begin position="113"/>
        <end position="135"/>
    </location>
</feature>
<keyword evidence="2" id="KW-0472">Membrane</keyword>
<protein>
    <submittedName>
        <fullName evidence="3">Uncharacterized protein</fullName>
    </submittedName>
</protein>
<comment type="caution">
    <text evidence="3">The sequence shown here is derived from an EMBL/GenBank/DDBJ whole genome shotgun (WGS) entry which is preliminary data.</text>
</comment>
<feature type="compositionally biased region" description="Polar residues" evidence="1">
    <location>
        <begin position="84"/>
        <end position="98"/>
    </location>
</feature>
<feature type="compositionally biased region" description="Polar residues" evidence="1">
    <location>
        <begin position="1"/>
        <end position="40"/>
    </location>
</feature>
<feature type="transmembrane region" description="Helical" evidence="2">
    <location>
        <begin position="147"/>
        <end position="168"/>
    </location>
</feature>
<feature type="compositionally biased region" description="Basic and acidic residues" evidence="1">
    <location>
        <begin position="66"/>
        <end position="80"/>
    </location>
</feature>
<dbReference type="InterPro" id="IPR021840">
    <property type="entry name" value="DUF3433"/>
</dbReference>
<evidence type="ECO:0000256" key="1">
    <source>
        <dbReference type="SAM" id="MobiDB-lite"/>
    </source>
</evidence>
<dbReference type="EMBL" id="CALLCH030000013">
    <property type="protein sequence ID" value="CAI4215826.1"/>
    <property type="molecule type" value="Genomic_DNA"/>
</dbReference>
<keyword evidence="2" id="KW-1133">Transmembrane helix</keyword>
<reference evidence="3" key="1">
    <citation type="submission" date="2022-11" db="EMBL/GenBank/DDBJ databases">
        <authorList>
            <person name="Scott C."/>
            <person name="Bruce N."/>
        </authorList>
    </citation>
    <scope>NUCLEOTIDE SEQUENCE</scope>
</reference>
<gene>
    <name evidence="3" type="ORF">PPNO1_LOCUS5502</name>
</gene>
<dbReference type="PANTHER" id="PTHR37544:SF3">
    <property type="entry name" value="SPRAY"/>
    <property type="match status" value="1"/>
</dbReference>
<feature type="transmembrane region" description="Helical" evidence="2">
    <location>
        <begin position="681"/>
        <end position="706"/>
    </location>
</feature>
<dbReference type="Pfam" id="PF11915">
    <property type="entry name" value="DUF3433"/>
    <property type="match status" value="2"/>
</dbReference>
<keyword evidence="2" id="KW-0812">Transmembrane</keyword>